<evidence type="ECO:0000256" key="5">
    <source>
        <dbReference type="SAM" id="MobiDB-lite"/>
    </source>
</evidence>
<dbReference type="InterPro" id="IPR002110">
    <property type="entry name" value="Ankyrin_rpt"/>
</dbReference>
<name>A0A9W8IDN7_9FUNG</name>
<evidence type="ECO:0000256" key="2">
    <source>
        <dbReference type="ARBA" id="ARBA00023043"/>
    </source>
</evidence>
<accession>A0A9W8IDN7</accession>
<gene>
    <name evidence="7" type="primary">MBP1</name>
    <name evidence="7" type="ORF">GGH94_005356</name>
</gene>
<evidence type="ECO:0000256" key="1">
    <source>
        <dbReference type="ARBA" id="ARBA00022737"/>
    </source>
</evidence>
<dbReference type="GO" id="GO:0001228">
    <property type="term" value="F:DNA-binding transcription activator activity, RNA polymerase II-specific"/>
    <property type="evidence" value="ECO:0007669"/>
    <property type="project" value="UniProtKB-ARBA"/>
</dbReference>
<dbReference type="Pfam" id="PF04383">
    <property type="entry name" value="KilA-N"/>
    <property type="match status" value="1"/>
</dbReference>
<dbReference type="SUPFAM" id="SSF48403">
    <property type="entry name" value="Ankyrin repeat"/>
    <property type="match status" value="1"/>
</dbReference>
<feature type="domain" description="HTH APSES-type" evidence="6">
    <location>
        <begin position="14"/>
        <end position="120"/>
    </location>
</feature>
<dbReference type="InterPro" id="IPR018004">
    <property type="entry name" value="KilA/APSES_HTH"/>
</dbReference>
<proteinExistence type="predicted"/>
<feature type="compositionally biased region" description="Polar residues" evidence="5">
    <location>
        <begin position="155"/>
        <end position="179"/>
    </location>
</feature>
<dbReference type="EMBL" id="JANBUY010000277">
    <property type="protein sequence ID" value="KAJ2860707.1"/>
    <property type="molecule type" value="Genomic_DNA"/>
</dbReference>
<feature type="repeat" description="ANK" evidence="3">
    <location>
        <begin position="404"/>
        <end position="436"/>
    </location>
</feature>
<keyword evidence="1" id="KW-0677">Repeat</keyword>
<dbReference type="SUPFAM" id="SSF54616">
    <property type="entry name" value="DNA-binding domain of Mlu1-box binding protein MBP1"/>
    <property type="match status" value="1"/>
</dbReference>
<dbReference type="GO" id="GO:0003677">
    <property type="term" value="F:DNA binding"/>
    <property type="evidence" value="ECO:0007669"/>
    <property type="project" value="InterPro"/>
</dbReference>
<evidence type="ECO:0000259" key="6">
    <source>
        <dbReference type="PROSITE" id="PS51299"/>
    </source>
</evidence>
<organism evidence="7 8">
    <name type="scientific">Coemansia aciculifera</name>
    <dbReference type="NCBI Taxonomy" id="417176"/>
    <lineage>
        <taxon>Eukaryota</taxon>
        <taxon>Fungi</taxon>
        <taxon>Fungi incertae sedis</taxon>
        <taxon>Zoopagomycota</taxon>
        <taxon>Kickxellomycotina</taxon>
        <taxon>Kickxellomycetes</taxon>
        <taxon>Kickxellales</taxon>
        <taxon>Kickxellaceae</taxon>
        <taxon>Coemansia</taxon>
    </lineage>
</organism>
<dbReference type="Proteomes" id="UP001140074">
    <property type="component" value="Unassembled WGS sequence"/>
</dbReference>
<feature type="region of interest" description="Disordered" evidence="5">
    <location>
        <begin position="130"/>
        <end position="218"/>
    </location>
</feature>
<dbReference type="PANTHER" id="PTHR43828:SF3">
    <property type="entry name" value="CHROMO DOMAIN-CONTAINING PROTEIN"/>
    <property type="match status" value="1"/>
</dbReference>
<dbReference type="AlphaFoldDB" id="A0A9W8IDN7"/>
<protein>
    <submittedName>
        <fullName evidence="7">Transcription factor mbp1</fullName>
    </submittedName>
</protein>
<evidence type="ECO:0000313" key="7">
    <source>
        <dbReference type="EMBL" id="KAJ2860707.1"/>
    </source>
</evidence>
<keyword evidence="2 3" id="KW-0040">ANK repeat</keyword>
<dbReference type="PROSITE" id="PS50297">
    <property type="entry name" value="ANK_REP_REGION"/>
    <property type="match status" value="1"/>
</dbReference>
<dbReference type="GO" id="GO:0030907">
    <property type="term" value="C:MBF transcription complex"/>
    <property type="evidence" value="ECO:0007669"/>
    <property type="project" value="TreeGrafter"/>
</dbReference>
<dbReference type="GO" id="GO:0033309">
    <property type="term" value="C:SBF transcription complex"/>
    <property type="evidence" value="ECO:0007669"/>
    <property type="project" value="TreeGrafter"/>
</dbReference>
<dbReference type="Gene3D" id="3.10.260.10">
    <property type="entry name" value="Transcription regulator HTH, APSES-type DNA-binding domain"/>
    <property type="match status" value="1"/>
</dbReference>
<keyword evidence="8" id="KW-1185">Reference proteome</keyword>
<dbReference type="Gene3D" id="1.25.40.20">
    <property type="entry name" value="Ankyrin repeat-containing domain"/>
    <property type="match status" value="1"/>
</dbReference>
<dbReference type="PROSITE" id="PS50088">
    <property type="entry name" value="ANK_REPEAT"/>
    <property type="match status" value="1"/>
</dbReference>
<comment type="caution">
    <text evidence="7">The sequence shown here is derived from an EMBL/GenBank/DDBJ whole genome shotgun (WGS) entry which is preliminary data.</text>
</comment>
<evidence type="ECO:0000313" key="8">
    <source>
        <dbReference type="Proteomes" id="UP001140074"/>
    </source>
</evidence>
<feature type="coiled-coil region" evidence="4">
    <location>
        <begin position="690"/>
        <end position="717"/>
    </location>
</feature>
<dbReference type="InterPro" id="IPR036887">
    <property type="entry name" value="HTH_APSES_sf"/>
</dbReference>
<dbReference type="SMART" id="SM01252">
    <property type="entry name" value="KilA-N"/>
    <property type="match status" value="1"/>
</dbReference>
<dbReference type="InterPro" id="IPR051642">
    <property type="entry name" value="SWI6-like"/>
</dbReference>
<dbReference type="PANTHER" id="PTHR43828">
    <property type="entry name" value="ASPARAGINASE"/>
    <property type="match status" value="1"/>
</dbReference>
<dbReference type="InterPro" id="IPR036770">
    <property type="entry name" value="Ankyrin_rpt-contain_sf"/>
</dbReference>
<feature type="region of interest" description="Disordered" evidence="5">
    <location>
        <begin position="293"/>
        <end position="326"/>
    </location>
</feature>
<evidence type="ECO:0000256" key="3">
    <source>
        <dbReference type="PROSITE-ProRule" id="PRU00023"/>
    </source>
</evidence>
<keyword evidence="4" id="KW-0175">Coiled coil</keyword>
<evidence type="ECO:0000256" key="4">
    <source>
        <dbReference type="SAM" id="Coils"/>
    </source>
</evidence>
<dbReference type="Pfam" id="PF00023">
    <property type="entry name" value="Ank"/>
    <property type="match status" value="1"/>
</dbReference>
<feature type="compositionally biased region" description="Polar residues" evidence="5">
    <location>
        <begin position="195"/>
        <end position="208"/>
    </location>
</feature>
<reference evidence="7" key="1">
    <citation type="submission" date="2022-07" db="EMBL/GenBank/DDBJ databases">
        <title>Phylogenomic reconstructions and comparative analyses of Kickxellomycotina fungi.</title>
        <authorList>
            <person name="Reynolds N.K."/>
            <person name="Stajich J.E."/>
            <person name="Barry K."/>
            <person name="Grigoriev I.V."/>
            <person name="Crous P."/>
            <person name="Smith M.E."/>
        </authorList>
    </citation>
    <scope>NUCLEOTIDE SEQUENCE</scope>
    <source>
        <strain evidence="7">RSA 476</strain>
    </source>
</reference>
<sequence>MAGRADNNKGGGQVWSASYAGVEVFQQLHNNTAVMLRRKDSYVNVTQILKCAQYDKPQRTRFLEREIHTGMHEKIQGGYGKYQGTWVPLSRAISLAQELNIYESLKPLFEYNPGPGDSTPTAPRSLEAMTKRKADGAVARPAKAKRRSKGALSDILNQPEASGSSQSRTSTPQYQQPQATPLPAVGNWAGGGGYNTPNSQPRTNNAHSASGGLPPPVYMGSVMTPENNRNVYAGGRAPWPPTPRDSNIGNPLPVGSRVLRDISNTYNDNSGGNESYQFVKHTPRPEMLMLTPPASSGRRGVAPLQRPSMQDTPTYTRPPPGNVGRIGEFSRVPIISADHSRTASSVSQQQQQQPEVVADDTVARVLALVSRPAGPAGSDHVPAAIEEAILLDRSFDANAEVGGDRTTLLHVATRHGYWGVVRLLLRAGADVARPSRDGTTALMTVVSLPLAYAARNGRVFDWLLDAFEAALIKRDKKGRTVVHWLSVTSSNEPVAMYYGTLLVRKLASCRLTEVVSWCDYIGCSAAKLAVNCGLLRLADVLQQAATQTVTVAVERSASSASTVSLNSTGSAPVVAQVMTGSLARSGGDRYEAAARKAAGLICAATDELRRGHQQQHRAVDADTEYAAQLLLELSSERDAACADADVYAAVAQQCDAARNAETTLRRRVEQTVGLQHAARSAMLIHESGPVAQTTKDAAELRAEYARLRARAAAYEHESRVLGGEYAELTGVVRPWATGAGGDEAEDTAALCAVLEAEEQRLHKLERVVAAACGDLSLDRVRTVVGPVLSVLNNGNTL</sequence>
<dbReference type="InterPro" id="IPR003163">
    <property type="entry name" value="Tscrpt_reg_HTH_APSES-type"/>
</dbReference>
<dbReference type="PROSITE" id="PS51299">
    <property type="entry name" value="HTH_APSES"/>
    <property type="match status" value="1"/>
</dbReference>